<evidence type="ECO:0000256" key="13">
    <source>
        <dbReference type="SAM" id="MobiDB-lite"/>
    </source>
</evidence>
<dbReference type="GO" id="GO:0005543">
    <property type="term" value="F:phospholipid binding"/>
    <property type="evidence" value="ECO:0007669"/>
    <property type="project" value="TreeGrafter"/>
</dbReference>
<evidence type="ECO:0000256" key="4">
    <source>
        <dbReference type="ARBA" id="ARBA00022448"/>
    </source>
</evidence>
<protein>
    <recommendedName>
        <fullName evidence="3">Nucleoporin NUP35</fullName>
    </recommendedName>
    <alternativeName>
        <fullName evidence="11">35 kDa nucleoporin</fullName>
    </alternativeName>
    <alternativeName>
        <fullName evidence="10">Nucleoporin NUP53</fullName>
    </alternativeName>
</protein>
<keyword evidence="8 12" id="KW-0906">Nuclear pore complex</keyword>
<evidence type="ECO:0000256" key="1">
    <source>
        <dbReference type="ARBA" id="ARBA00004567"/>
    </source>
</evidence>
<evidence type="ECO:0000256" key="8">
    <source>
        <dbReference type="ARBA" id="ARBA00023132"/>
    </source>
</evidence>
<dbReference type="GO" id="GO:0051028">
    <property type="term" value="P:mRNA transport"/>
    <property type="evidence" value="ECO:0007669"/>
    <property type="project" value="UniProtKB-UniRule"/>
</dbReference>
<evidence type="ECO:0000259" key="14">
    <source>
        <dbReference type="PROSITE" id="PS51472"/>
    </source>
</evidence>
<dbReference type="GO" id="GO:0003676">
    <property type="term" value="F:nucleic acid binding"/>
    <property type="evidence" value="ECO:0007669"/>
    <property type="project" value="InterPro"/>
</dbReference>
<dbReference type="PROSITE" id="PS51472">
    <property type="entry name" value="RRM_NUP35"/>
    <property type="match status" value="1"/>
</dbReference>
<evidence type="ECO:0000256" key="9">
    <source>
        <dbReference type="ARBA" id="ARBA00023242"/>
    </source>
</evidence>
<dbReference type="GO" id="GO:0044615">
    <property type="term" value="C:nuclear pore nuclear basket"/>
    <property type="evidence" value="ECO:0007669"/>
    <property type="project" value="TreeGrafter"/>
</dbReference>
<dbReference type="GO" id="GO:0017056">
    <property type="term" value="F:structural constituent of nuclear pore"/>
    <property type="evidence" value="ECO:0007669"/>
    <property type="project" value="TreeGrafter"/>
</dbReference>
<dbReference type="GO" id="GO:0044613">
    <property type="term" value="C:nuclear pore central transport channel"/>
    <property type="evidence" value="ECO:0007669"/>
    <property type="project" value="TreeGrafter"/>
</dbReference>
<evidence type="ECO:0000256" key="5">
    <source>
        <dbReference type="ARBA" id="ARBA00022816"/>
    </source>
</evidence>
<sequence length="452" mass="51346">MDQINLENFRNNLPSSFYLPNFLTGEQRNSAISRSTCPPVKNIGSNVSCGFSDTRDRSRSTSNESGQGYKNKSILEKKTTFDCKETTYSRQNSHNHIEPEENRNICKPHAQGLFDALLNDNNEIISLKRAYDLFNLSSKNRRPPTRAYTTDLNLNLNKHCRQLWVTVYGFPAAAFSLILHHFAQCGTIVDNMLPSSYSNWVHLKYSSQLECEKALAYNGKILANNIMIGVTECKNEDAVGKENMYDNVIESTKVPSSGETCKNAQSDNPAFTNVGVASRDSGLLNKALDLFFGRGDPDIICLVTCLFTENVFLFLLHLNHRDNQIRRHPHVKEDHPYFEKEVFTVIGEKFHEVIEDIEHTLQLQSNAVGEQFQSNALPLLDRTKKKKVMRVKEILNTAKAIQINDFPHTALYFFSKAKNLGEKWSLVQQLHEEAKDVLPDNKSAEYVVNESS</sequence>
<feature type="domain" description="RRM Nup35-type" evidence="14">
    <location>
        <begin position="159"/>
        <end position="240"/>
    </location>
</feature>
<dbReference type="GO" id="GO:0006607">
    <property type="term" value="P:NLS-bearing protein import into nucleus"/>
    <property type="evidence" value="ECO:0007669"/>
    <property type="project" value="TreeGrafter"/>
</dbReference>
<keyword evidence="5 12" id="KW-0509">mRNA transport</keyword>
<dbReference type="InterPro" id="IPR012677">
    <property type="entry name" value="Nucleotide-bd_a/b_plait_sf"/>
</dbReference>
<dbReference type="PANTHER" id="PTHR21527">
    <property type="entry name" value="NUCLEOPORIN NUP35"/>
    <property type="match status" value="1"/>
</dbReference>
<reference evidence="15" key="1">
    <citation type="submission" date="2020-05" db="UniProtKB">
        <authorList>
            <consortium name="EnsemblMetazoa"/>
        </authorList>
    </citation>
    <scope>IDENTIFICATION</scope>
    <source>
        <strain evidence="15">TTRI</strain>
    </source>
</reference>
<feature type="region of interest" description="Disordered" evidence="13">
    <location>
        <begin position="48"/>
        <end position="71"/>
    </location>
</feature>
<dbReference type="STRING" id="7395.A0A1A9UZX3"/>
<name>A0A1A9UZX3_GLOAU</name>
<dbReference type="InterPro" id="IPR035979">
    <property type="entry name" value="RBD_domain_sf"/>
</dbReference>
<dbReference type="Gene3D" id="3.30.70.330">
    <property type="match status" value="1"/>
</dbReference>
<dbReference type="Pfam" id="PF05172">
    <property type="entry name" value="RRM_Nup35"/>
    <property type="match status" value="1"/>
</dbReference>
<dbReference type="Proteomes" id="UP000078200">
    <property type="component" value="Unassembled WGS sequence"/>
</dbReference>
<evidence type="ECO:0000256" key="7">
    <source>
        <dbReference type="ARBA" id="ARBA00023010"/>
    </source>
</evidence>
<keyword evidence="6" id="KW-0653">Protein transport</keyword>
<evidence type="ECO:0000256" key="11">
    <source>
        <dbReference type="ARBA" id="ARBA00030250"/>
    </source>
</evidence>
<evidence type="ECO:0000256" key="10">
    <source>
        <dbReference type="ARBA" id="ARBA00029997"/>
    </source>
</evidence>
<dbReference type="EnsemblMetazoa" id="GAUT021220-RA">
    <property type="protein sequence ID" value="GAUT021220-PA"/>
    <property type="gene ID" value="GAUT021220"/>
</dbReference>
<dbReference type="CDD" id="cd12441">
    <property type="entry name" value="RRM_Nup53_like"/>
    <property type="match status" value="1"/>
</dbReference>
<comment type="subcellular location">
    <subcellularLocation>
        <location evidence="1">Nucleus</location>
        <location evidence="1">Nuclear pore complex</location>
    </subcellularLocation>
</comment>
<accession>A0A1A9UZX3</accession>
<keyword evidence="7" id="KW-0811">Translocation</keyword>
<proteinExistence type="inferred from homology"/>
<evidence type="ECO:0000313" key="16">
    <source>
        <dbReference type="Proteomes" id="UP000078200"/>
    </source>
</evidence>
<evidence type="ECO:0000256" key="3">
    <source>
        <dbReference type="ARBA" id="ARBA00016439"/>
    </source>
</evidence>
<dbReference type="PANTHER" id="PTHR21527:SF6">
    <property type="entry name" value="NUCLEOPORIN NUP35"/>
    <property type="match status" value="1"/>
</dbReference>
<keyword evidence="16" id="KW-1185">Reference proteome</keyword>
<evidence type="ECO:0000313" key="15">
    <source>
        <dbReference type="EnsemblMetazoa" id="GAUT021220-PA"/>
    </source>
</evidence>
<evidence type="ECO:0000256" key="6">
    <source>
        <dbReference type="ARBA" id="ARBA00022927"/>
    </source>
</evidence>
<comment type="similarity">
    <text evidence="2">Belongs to the Nup35 family.</text>
</comment>
<keyword evidence="4 12" id="KW-0813">Transport</keyword>
<dbReference type="AlphaFoldDB" id="A0A1A9UZX3"/>
<dbReference type="InterPro" id="IPR007846">
    <property type="entry name" value="RRM_NUP35_dom"/>
</dbReference>
<organism evidence="15 16">
    <name type="scientific">Glossina austeni</name>
    <name type="common">Savannah tsetse fly</name>
    <dbReference type="NCBI Taxonomy" id="7395"/>
    <lineage>
        <taxon>Eukaryota</taxon>
        <taxon>Metazoa</taxon>
        <taxon>Ecdysozoa</taxon>
        <taxon>Arthropoda</taxon>
        <taxon>Hexapoda</taxon>
        <taxon>Insecta</taxon>
        <taxon>Pterygota</taxon>
        <taxon>Neoptera</taxon>
        <taxon>Endopterygota</taxon>
        <taxon>Diptera</taxon>
        <taxon>Brachycera</taxon>
        <taxon>Muscomorpha</taxon>
        <taxon>Hippoboscoidea</taxon>
        <taxon>Glossinidae</taxon>
        <taxon>Glossina</taxon>
    </lineage>
</organism>
<dbReference type="VEuPathDB" id="VectorBase:GAUT021220"/>
<dbReference type="FunFam" id="3.30.70.330:FF:000095">
    <property type="entry name" value="Putative Nucleoporin NUP53"/>
    <property type="match status" value="1"/>
</dbReference>
<evidence type="ECO:0000256" key="2">
    <source>
        <dbReference type="ARBA" id="ARBA00009454"/>
    </source>
</evidence>
<dbReference type="SUPFAM" id="SSF54928">
    <property type="entry name" value="RNA-binding domain, RBD"/>
    <property type="match status" value="1"/>
</dbReference>
<evidence type="ECO:0000256" key="12">
    <source>
        <dbReference type="PROSITE-ProRule" id="PRU00804"/>
    </source>
</evidence>
<keyword evidence="9 12" id="KW-0539">Nucleus</keyword>
<dbReference type="GO" id="GO:0006999">
    <property type="term" value="P:nuclear pore organization"/>
    <property type="evidence" value="ECO:0007669"/>
    <property type="project" value="TreeGrafter"/>
</dbReference>